<dbReference type="EMBL" id="AM746676">
    <property type="protein sequence ID" value="CAN94466.1"/>
    <property type="molecule type" value="Genomic_DNA"/>
</dbReference>
<dbReference type="RefSeq" id="WP_012236935.1">
    <property type="nucleotide sequence ID" value="NC_010162.1"/>
</dbReference>
<dbReference type="InterPro" id="IPR039448">
    <property type="entry name" value="Beta_helix"/>
</dbReference>
<dbReference type="PROSITE" id="PS51257">
    <property type="entry name" value="PROKAR_LIPOPROTEIN"/>
    <property type="match status" value="1"/>
</dbReference>
<dbReference type="SMART" id="SM00710">
    <property type="entry name" value="PbH1"/>
    <property type="match status" value="14"/>
</dbReference>
<reference evidence="5 6" key="1">
    <citation type="journal article" date="2007" name="Nat. Biotechnol.">
        <title>Complete genome sequence of the myxobacterium Sorangium cellulosum.</title>
        <authorList>
            <person name="Schneiker S."/>
            <person name="Perlova O."/>
            <person name="Kaiser O."/>
            <person name="Gerth K."/>
            <person name="Alici A."/>
            <person name="Altmeyer M.O."/>
            <person name="Bartels D."/>
            <person name="Bekel T."/>
            <person name="Beyer S."/>
            <person name="Bode E."/>
            <person name="Bode H.B."/>
            <person name="Bolten C.J."/>
            <person name="Choudhuri J.V."/>
            <person name="Doss S."/>
            <person name="Elnakady Y.A."/>
            <person name="Frank B."/>
            <person name="Gaigalat L."/>
            <person name="Goesmann A."/>
            <person name="Groeger C."/>
            <person name="Gross F."/>
            <person name="Jelsbak L."/>
            <person name="Jelsbak L."/>
            <person name="Kalinowski J."/>
            <person name="Kegler C."/>
            <person name="Knauber T."/>
            <person name="Konietzny S."/>
            <person name="Kopp M."/>
            <person name="Krause L."/>
            <person name="Krug D."/>
            <person name="Linke B."/>
            <person name="Mahmud T."/>
            <person name="Martinez-Arias R."/>
            <person name="McHardy A.C."/>
            <person name="Merai M."/>
            <person name="Meyer F."/>
            <person name="Mormann S."/>
            <person name="Munoz-Dorado J."/>
            <person name="Perez J."/>
            <person name="Pradella S."/>
            <person name="Rachid S."/>
            <person name="Raddatz G."/>
            <person name="Rosenau F."/>
            <person name="Rueckert C."/>
            <person name="Sasse F."/>
            <person name="Scharfe M."/>
            <person name="Schuster S.C."/>
            <person name="Suen G."/>
            <person name="Treuner-Lange A."/>
            <person name="Velicer G.J."/>
            <person name="Vorholter F.-J."/>
            <person name="Weissman K.J."/>
            <person name="Welch R.D."/>
            <person name="Wenzel S.C."/>
            <person name="Whitworth D.E."/>
            <person name="Wilhelm S."/>
            <person name="Wittmann C."/>
            <person name="Bloecker H."/>
            <person name="Puehler A."/>
            <person name="Mueller R."/>
        </authorList>
    </citation>
    <scope>NUCLEOTIDE SEQUENCE [LARGE SCALE GENOMIC DNA]</scope>
    <source>
        <strain evidence="6">So ce56</strain>
    </source>
</reference>
<dbReference type="BioCyc" id="SCEL448385:SCE_RS22110-MONOMER"/>
<proteinExistence type="predicted"/>
<dbReference type="InterPro" id="IPR051550">
    <property type="entry name" value="SCF-Subunits/Alg-Epimerases"/>
</dbReference>
<protein>
    <submittedName>
        <fullName evidence="5">Probable extracellular nuclease</fullName>
    </submittedName>
</protein>
<dbReference type="eggNOG" id="COG3420">
    <property type="taxonomic scope" value="Bacteria"/>
</dbReference>
<gene>
    <name evidence="5" type="ordered locus">sce4303</name>
</gene>
<dbReference type="PANTHER" id="PTHR22990">
    <property type="entry name" value="F-BOX ONLY PROTEIN"/>
    <property type="match status" value="1"/>
</dbReference>
<feature type="chain" id="PRO_5002735516" evidence="3">
    <location>
        <begin position="26"/>
        <end position="800"/>
    </location>
</feature>
<feature type="region of interest" description="Disordered" evidence="2">
    <location>
        <begin position="631"/>
        <end position="650"/>
    </location>
</feature>
<dbReference type="InterPro" id="IPR006626">
    <property type="entry name" value="PbH1"/>
</dbReference>
<evidence type="ECO:0000256" key="2">
    <source>
        <dbReference type="SAM" id="MobiDB-lite"/>
    </source>
</evidence>
<organism evidence="5 6">
    <name type="scientific">Sorangium cellulosum (strain So ce56)</name>
    <name type="common">Polyangium cellulosum (strain So ce56)</name>
    <dbReference type="NCBI Taxonomy" id="448385"/>
    <lineage>
        <taxon>Bacteria</taxon>
        <taxon>Pseudomonadati</taxon>
        <taxon>Myxococcota</taxon>
        <taxon>Polyangia</taxon>
        <taxon>Polyangiales</taxon>
        <taxon>Polyangiaceae</taxon>
        <taxon>Sorangium</taxon>
    </lineage>
</organism>
<dbReference type="Gene3D" id="2.160.20.10">
    <property type="entry name" value="Single-stranded right-handed beta-helix, Pectin lyase-like"/>
    <property type="match status" value="2"/>
</dbReference>
<evidence type="ECO:0000313" key="5">
    <source>
        <dbReference type="EMBL" id="CAN94466.1"/>
    </source>
</evidence>
<evidence type="ECO:0000313" key="6">
    <source>
        <dbReference type="Proteomes" id="UP000002139"/>
    </source>
</evidence>
<dbReference type="PANTHER" id="PTHR22990:SF15">
    <property type="entry name" value="F-BOX ONLY PROTEIN 10"/>
    <property type="match status" value="1"/>
</dbReference>
<dbReference type="OrthoDB" id="5482633at2"/>
<name>A9F2A0_SORC5</name>
<keyword evidence="3" id="KW-0732">Signal</keyword>
<dbReference type="HOGENOM" id="CLU_358585_0_0_7"/>
<evidence type="ECO:0000256" key="1">
    <source>
        <dbReference type="ARBA" id="ARBA00022737"/>
    </source>
</evidence>
<evidence type="ECO:0000259" key="4">
    <source>
        <dbReference type="Pfam" id="PF13229"/>
    </source>
</evidence>
<evidence type="ECO:0000256" key="3">
    <source>
        <dbReference type="SAM" id="SignalP"/>
    </source>
</evidence>
<sequence length="800" mass="78764">MRFCATRAGSSCLAACIAALLPLVAACGDTSGSSGAPPVCEGVAPRAPSCAPGHVLGPADACMPVGIQGCAELFVEDDGLCHPSMEKCPAGTIPKFDEGCVPAGIPRCAPELAGDDGLCRPAMARCPTGMFATPEAGCVPVDGPAGCGRGPWGSVPRVSGNVYVDPSYSGADGDGSEARPVTTIEAALGLVAAGGTIALAAGTYDEPVVITKPLVIAGPCASRVRIRGVSSAVRPPAIVAVLDAGEVTLRGIGIGGDGAGVVATGASAVTLERVHIKDAMHAGVLSGDGARLSVAQSWIEGTRDGSAGTGIGASAEAGGALLVKESAVTGNRAAGVAALQAGATASVVGSLVEGTLSSGRYPADGQGIVVQDGAEASIESTAVVGNQLSGILVAASASATLSGVLVEGTSPGSSDPPYGVGVYAARQARVAIDSSVVLGNTEIGVAVIGEGSAATMTRSLVQGTVAAPTGSLLGGFGVAVARGAAMRLHDSAVVRNRGTGVHVGDSSAELIAGGNLIEGTIAEGGWGDGAGLTVAEGRVTLVSNAIRSNEGTGLLVGYDGSEATVTGNLVEGHVAPDRRAPVGQGIVIYRGATAVLAGNVVSGNRSVGVFAGTESLGSRVEIIGNLIDGTAGGESYDDDDDVDGGGDEDSTGIGVAAAGYEIRLASSLVRGSRTAGVVLFASEAEISQTVVDGVTGDPRAARGSRRDELVADGVLALAGSTVALDDVRVEGCARAGILYDRSAGRLSRVRALDNRFGLVVQGSPEPQLKLGEQSAFLENCTADELFGSELRVPASAPPLP</sequence>
<dbReference type="AlphaFoldDB" id="A9F2A0"/>
<dbReference type="KEGG" id="scl:sce4303"/>
<dbReference type="SUPFAM" id="SSF51126">
    <property type="entry name" value="Pectin lyase-like"/>
    <property type="match status" value="2"/>
</dbReference>
<feature type="domain" description="Right handed beta helix" evidence="4">
    <location>
        <begin position="364"/>
        <end position="516"/>
    </location>
</feature>
<dbReference type="Proteomes" id="UP000002139">
    <property type="component" value="Chromosome"/>
</dbReference>
<dbReference type="Pfam" id="PF13229">
    <property type="entry name" value="Beta_helix"/>
    <property type="match status" value="1"/>
</dbReference>
<feature type="compositionally biased region" description="Acidic residues" evidence="2">
    <location>
        <begin position="635"/>
        <end position="650"/>
    </location>
</feature>
<accession>A9F2A0</accession>
<keyword evidence="6" id="KW-1185">Reference proteome</keyword>
<dbReference type="InterPro" id="IPR012334">
    <property type="entry name" value="Pectin_lyas_fold"/>
</dbReference>
<feature type="signal peptide" evidence="3">
    <location>
        <begin position="1"/>
        <end position="25"/>
    </location>
</feature>
<keyword evidence="1" id="KW-0677">Repeat</keyword>
<dbReference type="InterPro" id="IPR011050">
    <property type="entry name" value="Pectin_lyase_fold/virulence"/>
</dbReference>